<evidence type="ECO:0008006" key="4">
    <source>
        <dbReference type="Google" id="ProtNLM"/>
    </source>
</evidence>
<protein>
    <recommendedName>
        <fullName evidence="4">Fungal-specific transcription factor domain-containing protein</fullName>
    </recommendedName>
</protein>
<proteinExistence type="predicted"/>
<feature type="compositionally biased region" description="Basic residues" evidence="1">
    <location>
        <begin position="26"/>
        <end position="40"/>
    </location>
</feature>
<name>A0A6A5R1M0_AMPQU</name>
<evidence type="ECO:0000313" key="2">
    <source>
        <dbReference type="EMBL" id="KAF1921040.1"/>
    </source>
</evidence>
<dbReference type="Proteomes" id="UP000800096">
    <property type="component" value="Unassembled WGS sequence"/>
</dbReference>
<evidence type="ECO:0000256" key="1">
    <source>
        <dbReference type="SAM" id="MobiDB-lite"/>
    </source>
</evidence>
<accession>A0A6A5R1M0</accession>
<feature type="compositionally biased region" description="Polar residues" evidence="1">
    <location>
        <begin position="56"/>
        <end position="65"/>
    </location>
</feature>
<sequence length="610" mass="67417">MFIDSSNGGVNAKPDKTVRSFVMKSARNRRTWSTRPKGSKQKASSDKNPRRKSSIRNHSISSQGSAPEKLLRLGYHGPKLLDQPVASPNSINSDSILSYDDAEYLWDSPMACSVSPCTESGATEDSFSPWQDAHLPYQSTLKRPLLGSFDCLVVGLDAKAGRLFHQSNSRVVIGAAVPRLFPVDPHQLSEELGMDWIRTCVQSPIGAPFIYAILTSSARAAQLSPEAYKWRALSAVNRLLSDPGNSTNDTTIAAVLILLANEEADLAGCKRQGDERNCSLMINEAHCNGLRTMIQQRGGLAALGGNKVLQVCLLMHSIAQTITTFKQPYAVLVDAQGQVEDYAVAYNHSPSAFAHILRHFYELNINRSLLEIIFEITAFVADLTEWYSDRTSLAGPLNLQKHASLLMYRLFTWHQSSGRSAVDGSANTAALDQGICLALLIFMVHATEPNVSSFGPRLSMTVTRLRQSLLKVPLFAWSKSPDVLLWVLTMGGLGAKSLSKYNITPKHEPDISFFQEHIRLACADEHLDHHTSVDQLLDRMRTCLWISSVFDERARSLWESMGLCGSLVVDLKDLRSSDGEQVDVEYALGRSTTLRFFTTNNGCIRRDSPI</sequence>
<gene>
    <name evidence="2" type="ORF">BDU57DRAFT_553269</name>
</gene>
<evidence type="ECO:0000313" key="3">
    <source>
        <dbReference type="Proteomes" id="UP000800096"/>
    </source>
</evidence>
<organism evidence="2 3">
    <name type="scientific">Ampelomyces quisqualis</name>
    <name type="common">Powdery mildew agent</name>
    <dbReference type="NCBI Taxonomy" id="50730"/>
    <lineage>
        <taxon>Eukaryota</taxon>
        <taxon>Fungi</taxon>
        <taxon>Dikarya</taxon>
        <taxon>Ascomycota</taxon>
        <taxon>Pezizomycotina</taxon>
        <taxon>Dothideomycetes</taxon>
        <taxon>Pleosporomycetidae</taxon>
        <taxon>Pleosporales</taxon>
        <taxon>Pleosporineae</taxon>
        <taxon>Phaeosphaeriaceae</taxon>
        <taxon>Ampelomyces</taxon>
    </lineage>
</organism>
<keyword evidence="3" id="KW-1185">Reference proteome</keyword>
<dbReference type="AlphaFoldDB" id="A0A6A5R1M0"/>
<reference evidence="2" key="1">
    <citation type="journal article" date="2020" name="Stud. Mycol.">
        <title>101 Dothideomycetes genomes: a test case for predicting lifestyles and emergence of pathogens.</title>
        <authorList>
            <person name="Haridas S."/>
            <person name="Albert R."/>
            <person name="Binder M."/>
            <person name="Bloem J."/>
            <person name="Labutti K."/>
            <person name="Salamov A."/>
            <person name="Andreopoulos B."/>
            <person name="Baker S."/>
            <person name="Barry K."/>
            <person name="Bills G."/>
            <person name="Bluhm B."/>
            <person name="Cannon C."/>
            <person name="Castanera R."/>
            <person name="Culley D."/>
            <person name="Daum C."/>
            <person name="Ezra D."/>
            <person name="Gonzalez J."/>
            <person name="Henrissat B."/>
            <person name="Kuo A."/>
            <person name="Liang C."/>
            <person name="Lipzen A."/>
            <person name="Lutzoni F."/>
            <person name="Magnuson J."/>
            <person name="Mondo S."/>
            <person name="Nolan M."/>
            <person name="Ohm R."/>
            <person name="Pangilinan J."/>
            <person name="Park H.-J."/>
            <person name="Ramirez L."/>
            <person name="Alfaro M."/>
            <person name="Sun H."/>
            <person name="Tritt A."/>
            <person name="Yoshinaga Y."/>
            <person name="Zwiers L.-H."/>
            <person name="Turgeon B."/>
            <person name="Goodwin S."/>
            <person name="Spatafora J."/>
            <person name="Crous P."/>
            <person name="Grigoriev I."/>
        </authorList>
    </citation>
    <scope>NUCLEOTIDE SEQUENCE</scope>
    <source>
        <strain evidence="2">HMLAC05119</strain>
    </source>
</reference>
<dbReference type="EMBL" id="ML979132">
    <property type="protein sequence ID" value="KAF1921040.1"/>
    <property type="molecule type" value="Genomic_DNA"/>
</dbReference>
<dbReference type="PANTHER" id="PTHR37540:SF5">
    <property type="entry name" value="TRANSCRIPTION FACTOR DOMAIN-CONTAINING PROTEIN"/>
    <property type="match status" value="1"/>
</dbReference>
<dbReference type="PANTHER" id="PTHR37540">
    <property type="entry name" value="TRANSCRIPTION FACTOR (ACR-2), PUTATIVE-RELATED-RELATED"/>
    <property type="match status" value="1"/>
</dbReference>
<dbReference type="OrthoDB" id="5386330at2759"/>
<feature type="region of interest" description="Disordered" evidence="1">
    <location>
        <begin position="1"/>
        <end position="68"/>
    </location>
</feature>